<dbReference type="SUPFAM" id="SSF49785">
    <property type="entry name" value="Galactose-binding domain-like"/>
    <property type="match status" value="1"/>
</dbReference>
<proteinExistence type="predicted"/>
<dbReference type="Gene3D" id="3.40.50.1820">
    <property type="entry name" value="alpha/beta hydrolase"/>
    <property type="match status" value="1"/>
</dbReference>
<sequence length="592" mass="64692">MTDLAADGPELVIERDLMVPMRDGVRLRTDVFRPAGPGPFPTLVTRYPYVADEMTDAGAMLVARQGYAVVWQHCRGRYGSEGVFYPFRDDGPDGYDTVEWAAAQPWSNGRVASYGASYGGMQAWATAVLRPPHLVAIAPVSSAPSYFGCNIMYWAQGVMGLGFGLMWTGQITTWEAVRAGVPQPLPEFEQLERAMKEMASDPDAFLKAAMDQTALMSTLLTRRPLREIAELAELAPWWRDWCDNDDPRDAFWRRQNALDRIDDLTVPIFHMTGWYDLFTGATLDGFAALKRYGADPRVSDAHRLVVGPWSHVPGVPPRPDLPVGPEQTDMYDHSPGSPLMQFLGHHLKGENPDYGERPPVRVFVMGANRWREDSQWPPAEARATSYWLRSGGGANTLDGDGSLSLEPPAGEPADSFVYDPADPVPGPIGVGLGGGPEIEPSATGRRADVLVYTSEPLEEDLEVVGPVAVKLWASSSVADTDFTAKLIDVFPDGTAQALCQGVVRTRYATAAPVTPGAVHQFDVSVGATANVFRAGHRIRLHVSSSEFPTYELNPNTGERLTHDPSGRTITATQHVFHDAQHPSNLVLPVIPH</sequence>
<dbReference type="EMBL" id="CP002299">
    <property type="protein sequence ID" value="ADP84546.1"/>
    <property type="molecule type" value="Genomic_DNA"/>
</dbReference>
<reference evidence="3 4" key="1">
    <citation type="submission" date="2010-10" db="EMBL/GenBank/DDBJ databases">
        <title>Complete sequence of Frankia sp. EuI1c.</title>
        <authorList>
            <consortium name="US DOE Joint Genome Institute"/>
            <person name="Lucas S."/>
            <person name="Copeland A."/>
            <person name="Lapidus A."/>
            <person name="Cheng J.-F."/>
            <person name="Bruce D."/>
            <person name="Goodwin L."/>
            <person name="Pitluck S."/>
            <person name="Chertkov O."/>
            <person name="Detter J.C."/>
            <person name="Han C."/>
            <person name="Tapia R."/>
            <person name="Land M."/>
            <person name="Hauser L."/>
            <person name="Jeffries C."/>
            <person name="Kyrpides N."/>
            <person name="Ivanova N."/>
            <person name="Mikhailova N."/>
            <person name="Beauchemin N."/>
            <person name="Sen A."/>
            <person name="Sur S.A."/>
            <person name="Gtari M."/>
            <person name="Wall L."/>
            <person name="Tisa L."/>
            <person name="Woyke T."/>
        </authorList>
    </citation>
    <scope>NUCLEOTIDE SEQUENCE [LARGE SCALE GENOMIC DNA]</scope>
    <source>
        <strain evidence="4">DSM 45817 / CECT 9037 / EuI1c</strain>
    </source>
</reference>
<gene>
    <name evidence="3" type="ordered locus">FraEuI1c_6571</name>
</gene>
<dbReference type="InterPro" id="IPR029058">
    <property type="entry name" value="AB_hydrolase_fold"/>
</dbReference>
<dbReference type="InterPro" id="IPR008979">
    <property type="entry name" value="Galactose-bd-like_sf"/>
</dbReference>
<dbReference type="SMART" id="SM00939">
    <property type="entry name" value="PepX_C"/>
    <property type="match status" value="1"/>
</dbReference>
<keyword evidence="1 3" id="KW-0378">Hydrolase</keyword>
<evidence type="ECO:0000313" key="4">
    <source>
        <dbReference type="Proteomes" id="UP000002484"/>
    </source>
</evidence>
<dbReference type="InterPro" id="IPR005674">
    <property type="entry name" value="CocE/Ser_esterase"/>
</dbReference>
<dbReference type="HOGENOM" id="CLU_015590_5_1_11"/>
<dbReference type="GO" id="GO:0008239">
    <property type="term" value="F:dipeptidyl-peptidase activity"/>
    <property type="evidence" value="ECO:0007669"/>
    <property type="project" value="InterPro"/>
</dbReference>
<evidence type="ECO:0000256" key="1">
    <source>
        <dbReference type="ARBA" id="ARBA00022801"/>
    </source>
</evidence>
<evidence type="ECO:0000313" key="3">
    <source>
        <dbReference type="EMBL" id="ADP84546.1"/>
    </source>
</evidence>
<dbReference type="PANTHER" id="PTHR43056">
    <property type="entry name" value="PEPTIDASE S9 PROLYL OLIGOPEPTIDASE"/>
    <property type="match status" value="1"/>
</dbReference>
<dbReference type="InterPro" id="IPR013736">
    <property type="entry name" value="Xaa-Pro_dipept_C"/>
</dbReference>
<dbReference type="PANTHER" id="PTHR43056:SF10">
    <property type="entry name" value="COCE_NOND FAMILY, PUTATIVE (AFU_ORTHOLOGUE AFUA_7G00600)-RELATED"/>
    <property type="match status" value="1"/>
</dbReference>
<dbReference type="Pfam" id="PF08530">
    <property type="entry name" value="PepX_C"/>
    <property type="match status" value="1"/>
</dbReference>
<protein>
    <submittedName>
        <fullName evidence="3">Hydrolase CocE/NonD family protein</fullName>
    </submittedName>
</protein>
<dbReference type="InterPro" id="IPR050585">
    <property type="entry name" value="Xaa-Pro_dipeptidyl-ppase/CocE"/>
</dbReference>
<dbReference type="Proteomes" id="UP000002484">
    <property type="component" value="Chromosome"/>
</dbReference>
<organism evidence="3 4">
    <name type="scientific">Pseudofrankia inefficax (strain DSM 45817 / CECT 9037 / DDB 130130 / EuI1c)</name>
    <name type="common">Frankia inefficax</name>
    <dbReference type="NCBI Taxonomy" id="298654"/>
    <lineage>
        <taxon>Bacteria</taxon>
        <taxon>Bacillati</taxon>
        <taxon>Actinomycetota</taxon>
        <taxon>Actinomycetes</taxon>
        <taxon>Frankiales</taxon>
        <taxon>Frankiaceae</taxon>
        <taxon>Pseudofrankia</taxon>
    </lineage>
</organism>
<dbReference type="Gene3D" id="2.60.120.260">
    <property type="entry name" value="Galactose-binding domain-like"/>
    <property type="match status" value="1"/>
</dbReference>
<dbReference type="RefSeq" id="WP_013427657.1">
    <property type="nucleotide sequence ID" value="NC_014666.1"/>
</dbReference>
<dbReference type="eggNOG" id="COG2936">
    <property type="taxonomic scope" value="Bacteria"/>
</dbReference>
<dbReference type="OrthoDB" id="5240615at2"/>
<dbReference type="Pfam" id="PF02129">
    <property type="entry name" value="Peptidase_S15"/>
    <property type="match status" value="1"/>
</dbReference>
<keyword evidence="4" id="KW-1185">Reference proteome</keyword>
<evidence type="ECO:0000259" key="2">
    <source>
        <dbReference type="SMART" id="SM00939"/>
    </source>
</evidence>
<accession>E3J9P3</accession>
<dbReference type="Gene3D" id="1.10.3020.10">
    <property type="entry name" value="alpha-amino acid ester hydrolase ( Helical cap domain)"/>
    <property type="match status" value="1"/>
</dbReference>
<dbReference type="InterPro" id="IPR000383">
    <property type="entry name" value="Xaa-Pro-like_dom"/>
</dbReference>
<feature type="domain" description="Xaa-Pro dipeptidyl-peptidase C-terminal" evidence="2">
    <location>
        <begin position="340"/>
        <end position="586"/>
    </location>
</feature>
<dbReference type="SUPFAM" id="SSF53474">
    <property type="entry name" value="alpha/beta-Hydrolases"/>
    <property type="match status" value="1"/>
</dbReference>
<dbReference type="InParanoid" id="E3J9P3"/>
<name>E3J9P3_PSEI1</name>
<dbReference type="AlphaFoldDB" id="E3J9P3"/>
<dbReference type="KEGG" id="fri:FraEuI1c_6571"/>
<dbReference type="NCBIfam" id="TIGR00976">
    <property type="entry name" value="CocE_NonD"/>
    <property type="match status" value="1"/>
</dbReference>